<dbReference type="Proteomes" id="UP000824002">
    <property type="component" value="Unassembled WGS sequence"/>
</dbReference>
<dbReference type="PANTHER" id="PTHR43434:SF25">
    <property type="entry name" value="PHOSPHOGLYCOLATE PHOSPHATASE"/>
    <property type="match status" value="1"/>
</dbReference>
<evidence type="ECO:0000313" key="1">
    <source>
        <dbReference type="EMBL" id="HIS76903.1"/>
    </source>
</evidence>
<evidence type="ECO:0000313" key="2">
    <source>
        <dbReference type="Proteomes" id="UP000824002"/>
    </source>
</evidence>
<dbReference type="SFLD" id="SFLDS00003">
    <property type="entry name" value="Haloacid_Dehalogenase"/>
    <property type="match status" value="1"/>
</dbReference>
<gene>
    <name evidence="1" type="ORF">IAB51_08855</name>
</gene>
<reference evidence="1" key="1">
    <citation type="submission" date="2020-10" db="EMBL/GenBank/DDBJ databases">
        <authorList>
            <person name="Gilroy R."/>
        </authorList>
    </citation>
    <scope>NUCLEOTIDE SEQUENCE</scope>
    <source>
        <strain evidence="1">CHK199-13235</strain>
    </source>
</reference>
<dbReference type="SFLD" id="SFLDG01129">
    <property type="entry name" value="C1.5:_HAD__Beta-PGM__Phosphata"/>
    <property type="match status" value="1"/>
</dbReference>
<dbReference type="GO" id="GO:0008967">
    <property type="term" value="F:phosphoglycolate phosphatase activity"/>
    <property type="evidence" value="ECO:0007669"/>
    <property type="project" value="TreeGrafter"/>
</dbReference>
<dbReference type="EMBL" id="DVJP01000058">
    <property type="protein sequence ID" value="HIS76903.1"/>
    <property type="molecule type" value="Genomic_DNA"/>
</dbReference>
<dbReference type="Gene3D" id="1.10.150.240">
    <property type="entry name" value="Putative phosphatase, domain 2"/>
    <property type="match status" value="1"/>
</dbReference>
<reference evidence="1" key="2">
    <citation type="journal article" date="2021" name="PeerJ">
        <title>Extensive microbial diversity within the chicken gut microbiome revealed by metagenomics and culture.</title>
        <authorList>
            <person name="Gilroy R."/>
            <person name="Ravi A."/>
            <person name="Getino M."/>
            <person name="Pursley I."/>
            <person name="Horton D.L."/>
            <person name="Alikhan N.F."/>
            <person name="Baker D."/>
            <person name="Gharbi K."/>
            <person name="Hall N."/>
            <person name="Watson M."/>
            <person name="Adriaenssens E.M."/>
            <person name="Foster-Nyarko E."/>
            <person name="Jarju S."/>
            <person name="Secka A."/>
            <person name="Antonio M."/>
            <person name="Oren A."/>
            <person name="Chaudhuri R.R."/>
            <person name="La Ragione R."/>
            <person name="Hildebrand F."/>
            <person name="Pallen M.J."/>
        </authorList>
    </citation>
    <scope>NUCLEOTIDE SEQUENCE</scope>
    <source>
        <strain evidence="1">CHK199-13235</strain>
    </source>
</reference>
<dbReference type="AlphaFoldDB" id="A0A9D1FNC0"/>
<sequence>MFQWFLWDFDGTLFDTYPAANAALLESLAAWGIREDPEETMARLKVRQGPAVQYFQEKHRLPEGRLFEEFRRREALLVPKSKPFPEADALCREIVRRGGRNLLYTHRDRLALKMMESAGLAPFFSGGVTAEDGFPSKPAPDAILSLLKIHGIPPGQALMIGDRLIDVQAAQNAGIAGCWWTEKADFPEYSGIRIRSLSQLEEWLPPAP</sequence>
<proteinExistence type="predicted"/>
<protein>
    <submittedName>
        <fullName evidence="1">HAD hydrolase-like protein</fullName>
    </submittedName>
</protein>
<dbReference type="InterPro" id="IPR023214">
    <property type="entry name" value="HAD_sf"/>
</dbReference>
<dbReference type="GO" id="GO:0006281">
    <property type="term" value="P:DNA repair"/>
    <property type="evidence" value="ECO:0007669"/>
    <property type="project" value="TreeGrafter"/>
</dbReference>
<organism evidence="1 2">
    <name type="scientific">Candidatus Merdivicinus excrementipullorum</name>
    <dbReference type="NCBI Taxonomy" id="2840867"/>
    <lineage>
        <taxon>Bacteria</taxon>
        <taxon>Bacillati</taxon>
        <taxon>Bacillota</taxon>
        <taxon>Clostridia</taxon>
        <taxon>Eubacteriales</taxon>
        <taxon>Oscillospiraceae</taxon>
        <taxon>Oscillospiraceae incertae sedis</taxon>
        <taxon>Candidatus Merdivicinus</taxon>
    </lineage>
</organism>
<dbReference type="InterPro" id="IPR036412">
    <property type="entry name" value="HAD-like_sf"/>
</dbReference>
<name>A0A9D1FNC0_9FIRM</name>
<keyword evidence="1" id="KW-0378">Hydrolase</keyword>
<dbReference type="PANTHER" id="PTHR43434">
    <property type="entry name" value="PHOSPHOGLYCOLATE PHOSPHATASE"/>
    <property type="match status" value="1"/>
</dbReference>
<dbReference type="InterPro" id="IPR050155">
    <property type="entry name" value="HAD-like_hydrolase_sf"/>
</dbReference>
<dbReference type="SUPFAM" id="SSF56784">
    <property type="entry name" value="HAD-like"/>
    <property type="match status" value="1"/>
</dbReference>
<accession>A0A9D1FNC0</accession>
<dbReference type="Pfam" id="PF00702">
    <property type="entry name" value="Hydrolase"/>
    <property type="match status" value="1"/>
</dbReference>
<dbReference type="GO" id="GO:0005829">
    <property type="term" value="C:cytosol"/>
    <property type="evidence" value="ECO:0007669"/>
    <property type="project" value="TreeGrafter"/>
</dbReference>
<dbReference type="Gene3D" id="3.40.50.1000">
    <property type="entry name" value="HAD superfamily/HAD-like"/>
    <property type="match status" value="1"/>
</dbReference>
<dbReference type="InterPro" id="IPR023198">
    <property type="entry name" value="PGP-like_dom2"/>
</dbReference>
<comment type="caution">
    <text evidence="1">The sequence shown here is derived from an EMBL/GenBank/DDBJ whole genome shotgun (WGS) entry which is preliminary data.</text>
</comment>